<dbReference type="Pfam" id="PF07987">
    <property type="entry name" value="DUF1775"/>
    <property type="match status" value="1"/>
</dbReference>
<feature type="chain" id="PRO_5030991112" description="YncI copper-binding domain-containing protein" evidence="2">
    <location>
        <begin position="28"/>
        <end position="278"/>
    </location>
</feature>
<evidence type="ECO:0000256" key="2">
    <source>
        <dbReference type="SAM" id="SignalP"/>
    </source>
</evidence>
<proteinExistence type="predicted"/>
<keyword evidence="1" id="KW-0812">Transmembrane</keyword>
<accession>A0A7S3XFP5</accession>
<dbReference type="EMBL" id="HBIS01008661">
    <property type="protein sequence ID" value="CAE0613366.1"/>
    <property type="molecule type" value="Transcribed_RNA"/>
</dbReference>
<sequence length="278" mass="30384">MAPLPRSTLLSCLALLAAGSGPWVVSGHVTLNPSTGAEGGYFGVHLRVPHGCNEENTTKLEIQMPKGILSAVPEQKPHWTTEVEKYELDTPAPGMHEDITEGPAKITFEAKDEDAHLHPDFLLDFAVSIRIGCSFNDPNTVSLWNGIPTLWFKTTQTCTGGKMNEWDHIPKDGEPWGPGMPAPYLQINGLGDCDDMEILGQKGLVEEFNKHNLIHVSDDLGSQLRSLHSDHDQTRSIAIAAIVLACVSCSGLLIIGFLYTRRISPQFTWSDEVKAPIP</sequence>
<protein>
    <recommendedName>
        <fullName evidence="3">YncI copper-binding domain-containing protein</fullName>
    </recommendedName>
</protein>
<evidence type="ECO:0000259" key="3">
    <source>
        <dbReference type="Pfam" id="PF07987"/>
    </source>
</evidence>
<dbReference type="InterPro" id="IPR038507">
    <property type="entry name" value="YcnI-like_sf"/>
</dbReference>
<feature type="transmembrane region" description="Helical" evidence="1">
    <location>
        <begin position="237"/>
        <end position="259"/>
    </location>
</feature>
<gene>
    <name evidence="4" type="ORF">PSAL00342_LOCUS7265</name>
</gene>
<reference evidence="4" key="1">
    <citation type="submission" date="2021-01" db="EMBL/GenBank/DDBJ databases">
        <authorList>
            <person name="Corre E."/>
            <person name="Pelletier E."/>
            <person name="Niang G."/>
            <person name="Scheremetjew M."/>
            <person name="Finn R."/>
            <person name="Kale V."/>
            <person name="Holt S."/>
            <person name="Cochrane G."/>
            <person name="Meng A."/>
            <person name="Brown T."/>
            <person name="Cohen L."/>
        </authorList>
    </citation>
    <scope>NUCLEOTIDE SEQUENCE</scope>
    <source>
        <strain evidence="4">CCMP1897</strain>
    </source>
</reference>
<keyword evidence="1" id="KW-1133">Transmembrane helix</keyword>
<keyword evidence="2" id="KW-0732">Signal</keyword>
<feature type="domain" description="YncI copper-binding" evidence="3">
    <location>
        <begin position="28"/>
        <end position="187"/>
    </location>
</feature>
<evidence type="ECO:0000256" key="1">
    <source>
        <dbReference type="SAM" id="Phobius"/>
    </source>
</evidence>
<dbReference type="AlphaFoldDB" id="A0A7S3XFP5"/>
<evidence type="ECO:0000313" key="4">
    <source>
        <dbReference type="EMBL" id="CAE0613366.1"/>
    </source>
</evidence>
<organism evidence="4">
    <name type="scientific">Picocystis salinarum</name>
    <dbReference type="NCBI Taxonomy" id="88271"/>
    <lineage>
        <taxon>Eukaryota</taxon>
        <taxon>Viridiplantae</taxon>
        <taxon>Chlorophyta</taxon>
        <taxon>Picocystophyceae</taxon>
        <taxon>Picocystales</taxon>
        <taxon>Picocystaceae</taxon>
        <taxon>Picocystis</taxon>
    </lineage>
</organism>
<keyword evidence="1" id="KW-0472">Membrane</keyword>
<name>A0A7S3XFP5_9CHLO</name>
<dbReference type="CDD" id="cd08545">
    <property type="entry name" value="YcnI_like"/>
    <property type="match status" value="1"/>
</dbReference>
<dbReference type="InterPro" id="IPR012533">
    <property type="entry name" value="YcnI-copper_dom"/>
</dbReference>
<dbReference type="Gene3D" id="2.60.40.2230">
    <property type="entry name" value="Uncharacterised protein YcnI-like PF07987, DUF1775"/>
    <property type="match status" value="1"/>
</dbReference>
<feature type="signal peptide" evidence="2">
    <location>
        <begin position="1"/>
        <end position="27"/>
    </location>
</feature>